<dbReference type="GO" id="GO:0051301">
    <property type="term" value="P:cell division"/>
    <property type="evidence" value="ECO:0007669"/>
    <property type="project" value="UniProtKB-KW"/>
</dbReference>
<keyword evidence="4 9" id="KW-0812">Transmembrane</keyword>
<keyword evidence="3 11" id="KW-0132">Cell division</keyword>
<protein>
    <submittedName>
        <fullName evidence="11">Cell division septal protein FtsQ</fullName>
    </submittedName>
</protein>
<evidence type="ECO:0000256" key="5">
    <source>
        <dbReference type="ARBA" id="ARBA00022989"/>
    </source>
</evidence>
<evidence type="ECO:0000256" key="3">
    <source>
        <dbReference type="ARBA" id="ARBA00022618"/>
    </source>
</evidence>
<dbReference type="GO" id="GO:0005886">
    <property type="term" value="C:plasma membrane"/>
    <property type="evidence" value="ECO:0007669"/>
    <property type="project" value="TreeGrafter"/>
</dbReference>
<name>A0A1M7CGK6_9BACL</name>
<feature type="domain" description="POTRA" evidence="10">
    <location>
        <begin position="253"/>
        <end position="321"/>
    </location>
</feature>
<evidence type="ECO:0000256" key="1">
    <source>
        <dbReference type="ARBA" id="ARBA00004370"/>
    </source>
</evidence>
<feature type="compositionally biased region" description="Basic residues" evidence="8">
    <location>
        <begin position="202"/>
        <end position="214"/>
    </location>
</feature>
<keyword evidence="5 9" id="KW-1133">Transmembrane helix</keyword>
<dbReference type="PANTHER" id="PTHR37820">
    <property type="entry name" value="CELL DIVISION PROTEIN DIVIB"/>
    <property type="match status" value="1"/>
</dbReference>
<gene>
    <name evidence="11" type="ORF">SAMN02745189_00775</name>
</gene>
<dbReference type="AlphaFoldDB" id="A0A1M7CGK6"/>
<dbReference type="InterPro" id="IPR034746">
    <property type="entry name" value="POTRA"/>
</dbReference>
<dbReference type="Gene3D" id="3.40.50.10960">
    <property type="match status" value="1"/>
</dbReference>
<keyword evidence="12" id="KW-1185">Reference proteome</keyword>
<keyword evidence="7" id="KW-0131">Cell cycle</keyword>
<dbReference type="InterPro" id="IPR013685">
    <property type="entry name" value="POTRA_FtsQ_type"/>
</dbReference>
<dbReference type="Gene3D" id="3.10.20.310">
    <property type="entry name" value="membrane protein fhac"/>
    <property type="match status" value="1"/>
</dbReference>
<dbReference type="InterPro" id="IPR050487">
    <property type="entry name" value="FtsQ_DivIB"/>
</dbReference>
<feature type="transmembrane region" description="Helical" evidence="9">
    <location>
        <begin position="229"/>
        <end position="249"/>
    </location>
</feature>
<feature type="compositionally biased region" description="Basic and acidic residues" evidence="8">
    <location>
        <begin position="7"/>
        <end position="29"/>
    </location>
</feature>
<dbReference type="STRING" id="1123231.SAMN02745189_00775"/>
<evidence type="ECO:0000256" key="4">
    <source>
        <dbReference type="ARBA" id="ARBA00022692"/>
    </source>
</evidence>
<dbReference type="Pfam" id="PF03799">
    <property type="entry name" value="FtsQ_DivIB_C"/>
    <property type="match status" value="1"/>
</dbReference>
<keyword evidence="2" id="KW-1003">Cell membrane</keyword>
<dbReference type="Pfam" id="PF08478">
    <property type="entry name" value="POTRA_1"/>
    <property type="match status" value="1"/>
</dbReference>
<feature type="compositionally biased region" description="Basic and acidic residues" evidence="8">
    <location>
        <begin position="64"/>
        <end position="91"/>
    </location>
</feature>
<dbReference type="PANTHER" id="PTHR37820:SF1">
    <property type="entry name" value="CELL DIVISION PROTEIN FTSQ"/>
    <property type="match status" value="1"/>
</dbReference>
<reference evidence="11 12" key="1">
    <citation type="submission" date="2016-11" db="EMBL/GenBank/DDBJ databases">
        <authorList>
            <person name="Jaros S."/>
            <person name="Januszkiewicz K."/>
            <person name="Wedrychowicz H."/>
        </authorList>
    </citation>
    <scope>NUCLEOTIDE SEQUENCE [LARGE SCALE GENOMIC DNA]</scope>
    <source>
        <strain evidence="11 12">DSM 16010</strain>
    </source>
</reference>
<dbReference type="InterPro" id="IPR005548">
    <property type="entry name" value="Cell_div_FtsQ/DivIB_C"/>
</dbReference>
<dbReference type="Proteomes" id="UP000184206">
    <property type="component" value="Unassembled WGS sequence"/>
</dbReference>
<evidence type="ECO:0000256" key="9">
    <source>
        <dbReference type="SAM" id="Phobius"/>
    </source>
</evidence>
<evidence type="ECO:0000256" key="2">
    <source>
        <dbReference type="ARBA" id="ARBA00022475"/>
    </source>
</evidence>
<organism evidence="11 12">
    <name type="scientific">Lacicoccus alkaliphilus DSM 16010</name>
    <dbReference type="NCBI Taxonomy" id="1123231"/>
    <lineage>
        <taxon>Bacteria</taxon>
        <taxon>Bacillati</taxon>
        <taxon>Bacillota</taxon>
        <taxon>Bacilli</taxon>
        <taxon>Bacillales</taxon>
        <taxon>Salinicoccaceae</taxon>
        <taxon>Lacicoccus</taxon>
    </lineage>
</organism>
<feature type="compositionally biased region" description="Basic and acidic residues" evidence="8">
    <location>
        <begin position="160"/>
        <end position="172"/>
    </location>
</feature>
<feature type="region of interest" description="Disordered" evidence="8">
    <location>
        <begin position="1"/>
        <end position="214"/>
    </location>
</feature>
<sequence length="492" mass="54573">MTGGEPWHMKDNEEVSKLRKKLESSRNDGQKTSIESRLYGSREAGDLAQEEAGPIKPKVQDFSTLKKENRSEAPEEDGPRIIADYTKEGGEGRSGAVPADETEPVKPEALGSPYFNKEDVGTAEAPASEQETEPIKPESPPLKQEDEGASEEGPRILADYTKEGGGEHPGKEEADEPGAKGEPLPEQVEETSGRSPAVKPPSKPKKEKQPRRHTKFTALKENILSIPKYIIIAALLFLILSGTLFWYVFTDASDLKQINISGNDIITEEEIKSRLGFGTGDKMYSISTGTAEENIGLLPIIVEVDVEREWWNDVNVTLREHRAVGYVENEGSYNPLLENARILRGYQVTPSAGPLIHYFEGEEMDRLVANLNDIEPDILAGISEIYYRPSENSMTRIHILMNDGQEIVADYRDFGEKMNHYVGMREAIGPEEEGIIDIEIGSSFLPYDSAEARHIKEGIHNSPEASGYVNEVNASMDSIKQVLNEFDAPEDE</sequence>
<evidence type="ECO:0000259" key="10">
    <source>
        <dbReference type="PROSITE" id="PS51779"/>
    </source>
</evidence>
<evidence type="ECO:0000256" key="6">
    <source>
        <dbReference type="ARBA" id="ARBA00023136"/>
    </source>
</evidence>
<evidence type="ECO:0000313" key="11">
    <source>
        <dbReference type="EMBL" id="SHL66388.1"/>
    </source>
</evidence>
<evidence type="ECO:0000313" key="12">
    <source>
        <dbReference type="Proteomes" id="UP000184206"/>
    </source>
</evidence>
<evidence type="ECO:0000256" key="7">
    <source>
        <dbReference type="ARBA" id="ARBA00023306"/>
    </source>
</evidence>
<keyword evidence="6 9" id="KW-0472">Membrane</keyword>
<evidence type="ECO:0000256" key="8">
    <source>
        <dbReference type="SAM" id="MobiDB-lite"/>
    </source>
</evidence>
<proteinExistence type="predicted"/>
<dbReference type="EMBL" id="FRCF01000002">
    <property type="protein sequence ID" value="SHL66388.1"/>
    <property type="molecule type" value="Genomic_DNA"/>
</dbReference>
<comment type="subcellular location">
    <subcellularLocation>
        <location evidence="1">Membrane</location>
    </subcellularLocation>
</comment>
<dbReference type="PROSITE" id="PS51779">
    <property type="entry name" value="POTRA"/>
    <property type="match status" value="1"/>
</dbReference>
<accession>A0A1M7CGK6</accession>